<dbReference type="InterPro" id="IPR001509">
    <property type="entry name" value="Epimerase_deHydtase"/>
</dbReference>
<dbReference type="Gene3D" id="3.40.50.720">
    <property type="entry name" value="NAD(P)-binding Rossmann-like Domain"/>
    <property type="match status" value="1"/>
</dbReference>
<keyword evidence="1" id="KW-0521">NADP</keyword>
<proteinExistence type="predicted"/>
<sequence>MSVAAKGKVCVTGAGGFLASWVVDLLLSKDYFVHGTVRDPDNEKYSHLKKLEKAGEKLKLVKADLLDYASLQSAIAGCIGVFHVASPVPSSSVPNPEVVEVMAPAVDGTLSVLKACVEANVKRVVYVSSAAALMMNPNWSKDRVIDESCWSDLEFCKRTENWYCASKTQAESEAFEFAKRTGISLVSICPTMVFGPVLQQHTVNASTLALAKLLKEGFESRENQVRLIVDVRDVAQALLLVYEKPEAEGRYICTAHKAKEKDVVEKLKSLYPNYNYPKSFVEVEERSTMSSEKLQKLGWTFRPLEETLVDSVESYRKAKILD</sequence>
<dbReference type="EMBL" id="LR031576">
    <property type="protein sequence ID" value="VDD14691.1"/>
    <property type="molecule type" value="Genomic_DNA"/>
</dbReference>
<dbReference type="Gramene" id="A04p27060.2_BraZ1">
    <property type="protein sequence ID" value="A04p27060.2_BraZ1.CDS"/>
    <property type="gene ID" value="A04g27060.2_BraZ1"/>
</dbReference>
<dbReference type="AlphaFoldDB" id="A0A3P6CWK2"/>
<evidence type="ECO:0000313" key="4">
    <source>
        <dbReference type="EMBL" id="CAG7907805.1"/>
    </source>
</evidence>
<dbReference type="EMBL" id="LS974620">
    <property type="protein sequence ID" value="CAG7907805.1"/>
    <property type="molecule type" value="Genomic_DNA"/>
</dbReference>
<gene>
    <name evidence="5" type="ORF">BRAA04T18088Z</name>
    <name evidence="4" type="ORF">BRAPAZ1V2_A04P27060.2</name>
</gene>
<evidence type="ECO:0000313" key="5">
    <source>
        <dbReference type="EMBL" id="VDD14691.1"/>
    </source>
</evidence>
<accession>A0A3P6CWK2</accession>
<protein>
    <recommendedName>
        <fullName evidence="3">NAD-dependent epimerase/dehydratase domain-containing protein</fullName>
    </recommendedName>
</protein>
<name>A0A3P6CWK2_BRACM</name>
<feature type="domain" description="NAD-dependent epimerase/dehydratase" evidence="3">
    <location>
        <begin position="9"/>
        <end position="248"/>
    </location>
</feature>
<dbReference type="PANTHER" id="PTHR10366">
    <property type="entry name" value="NAD DEPENDENT EPIMERASE/DEHYDRATASE"/>
    <property type="match status" value="1"/>
</dbReference>
<dbReference type="Proteomes" id="UP000694005">
    <property type="component" value="Chromosome A04"/>
</dbReference>
<organism evidence="5">
    <name type="scientific">Brassica campestris</name>
    <name type="common">Field mustard</name>
    <dbReference type="NCBI Taxonomy" id="3711"/>
    <lineage>
        <taxon>Eukaryota</taxon>
        <taxon>Viridiplantae</taxon>
        <taxon>Streptophyta</taxon>
        <taxon>Embryophyta</taxon>
        <taxon>Tracheophyta</taxon>
        <taxon>Spermatophyta</taxon>
        <taxon>Magnoliopsida</taxon>
        <taxon>eudicotyledons</taxon>
        <taxon>Gunneridae</taxon>
        <taxon>Pentapetalae</taxon>
        <taxon>rosids</taxon>
        <taxon>malvids</taxon>
        <taxon>Brassicales</taxon>
        <taxon>Brassicaceae</taxon>
        <taxon>Brassiceae</taxon>
        <taxon>Brassica</taxon>
    </lineage>
</organism>
<dbReference type="GO" id="GO:0016491">
    <property type="term" value="F:oxidoreductase activity"/>
    <property type="evidence" value="ECO:0007669"/>
    <property type="project" value="UniProtKB-KW"/>
</dbReference>
<evidence type="ECO:0000256" key="2">
    <source>
        <dbReference type="ARBA" id="ARBA00023002"/>
    </source>
</evidence>
<dbReference type="InterPro" id="IPR050425">
    <property type="entry name" value="NAD(P)_dehydrat-like"/>
</dbReference>
<dbReference type="PANTHER" id="PTHR10366:SF776">
    <property type="entry name" value="NAD(P)-BINDING ROSSMANN-FOLD SUPERFAMILY PROTEIN"/>
    <property type="match status" value="1"/>
</dbReference>
<evidence type="ECO:0000259" key="3">
    <source>
        <dbReference type="Pfam" id="PF01370"/>
    </source>
</evidence>
<dbReference type="FunFam" id="3.40.50.720:FF:000382">
    <property type="entry name" value="NAD(P)-binding Rossmann-fold superfamily protein"/>
    <property type="match status" value="1"/>
</dbReference>
<dbReference type="SUPFAM" id="SSF51735">
    <property type="entry name" value="NAD(P)-binding Rossmann-fold domains"/>
    <property type="match status" value="1"/>
</dbReference>
<reference evidence="5" key="1">
    <citation type="submission" date="2018-11" db="EMBL/GenBank/DDBJ databases">
        <authorList>
            <consortium name="Genoscope - CEA"/>
            <person name="William W."/>
        </authorList>
    </citation>
    <scope>NUCLEOTIDE SEQUENCE</scope>
</reference>
<dbReference type="InterPro" id="IPR036291">
    <property type="entry name" value="NAD(P)-bd_dom_sf"/>
</dbReference>
<evidence type="ECO:0000256" key="1">
    <source>
        <dbReference type="ARBA" id="ARBA00022857"/>
    </source>
</evidence>
<dbReference type="CDD" id="cd08958">
    <property type="entry name" value="FR_SDR_e"/>
    <property type="match status" value="1"/>
</dbReference>
<keyword evidence="2" id="KW-0560">Oxidoreductase</keyword>
<dbReference type="Pfam" id="PF01370">
    <property type="entry name" value="Epimerase"/>
    <property type="match status" value="1"/>
</dbReference>